<proteinExistence type="predicted"/>
<keyword evidence="2" id="KW-1185">Reference proteome</keyword>
<evidence type="ECO:0008006" key="3">
    <source>
        <dbReference type="Google" id="ProtNLM"/>
    </source>
</evidence>
<name>A0A1I4WX22_9GAMM</name>
<sequence>MEASAIPTLKSTGWVSVLSILVMLPVIGRADTGQIAQPWRAEAVVEGRDEAYDKERFLNELTFRHSQPLPTAVDNGIRGTGGSVSSRRLYYDFRFRQDFGFRDDRNGFLLDIQRSEDLDGAYQRQLVGFRQAVTDDTELWLQGDVYSDKSLSDVYFSARHRVADNHWIHASWILPDAYFNSKTDSPDEFETFPHSWFIQWHRGGVEPDLGTTVSMTLTPESSFISRQESLQVDSGSVRAAFSHRQQVANWLITMEVDGERTRRDYRLFAEGEDRSTGFDRNHLQLLAGATFTAHRLQPGFGIAYRDLNEQGFFGRALNDEGRIRRREPTVFGEFSLPLTPGVSLRPAVYLGHAHIRQSFEEETDRDFDGFIGKLALPFEMVLSRQDGAVLTLNPTFYLHESEFGGGNLQLHWPL</sequence>
<reference evidence="2" key="1">
    <citation type="submission" date="2016-10" db="EMBL/GenBank/DDBJ databases">
        <authorList>
            <person name="Varghese N."/>
            <person name="Submissions S."/>
        </authorList>
    </citation>
    <scope>NUCLEOTIDE SEQUENCE [LARGE SCALE GENOMIC DNA]</scope>
    <source>
        <strain evidence="2">CGMCC 1.6775</strain>
    </source>
</reference>
<organism evidence="1 2">
    <name type="scientific">Marinobacter pelagius</name>
    <dbReference type="NCBI Taxonomy" id="379482"/>
    <lineage>
        <taxon>Bacteria</taxon>
        <taxon>Pseudomonadati</taxon>
        <taxon>Pseudomonadota</taxon>
        <taxon>Gammaproteobacteria</taxon>
        <taxon>Pseudomonadales</taxon>
        <taxon>Marinobacteraceae</taxon>
        <taxon>Marinobacter</taxon>
    </lineage>
</organism>
<dbReference type="Proteomes" id="UP000199339">
    <property type="component" value="Unassembled WGS sequence"/>
</dbReference>
<gene>
    <name evidence="1" type="ORF">SAMN04487961_2374</name>
</gene>
<dbReference type="AlphaFoldDB" id="A0A1I4WX22"/>
<protein>
    <recommendedName>
        <fullName evidence="3">Alginate export domain-containing protein</fullName>
    </recommendedName>
</protein>
<accession>A0A1I4WX22</accession>
<dbReference type="RefSeq" id="WP_092003590.1">
    <property type="nucleotide sequence ID" value="NZ_FOUR01000005.1"/>
</dbReference>
<dbReference type="OrthoDB" id="6189192at2"/>
<evidence type="ECO:0000313" key="2">
    <source>
        <dbReference type="Proteomes" id="UP000199339"/>
    </source>
</evidence>
<dbReference type="EMBL" id="FOUR01000005">
    <property type="protein sequence ID" value="SFN18378.1"/>
    <property type="molecule type" value="Genomic_DNA"/>
</dbReference>
<evidence type="ECO:0000313" key="1">
    <source>
        <dbReference type="EMBL" id="SFN18378.1"/>
    </source>
</evidence>